<evidence type="ECO:0000256" key="10">
    <source>
        <dbReference type="SAM" id="Phobius"/>
    </source>
</evidence>
<dbReference type="GO" id="GO:0015271">
    <property type="term" value="F:outward rectifier potassium channel activity"/>
    <property type="evidence" value="ECO:0007669"/>
    <property type="project" value="TreeGrafter"/>
</dbReference>
<dbReference type="FunFam" id="1.10.287.70:FF:000182">
    <property type="entry name" value="Outward-rectifier potassium channel TOK1"/>
    <property type="match status" value="1"/>
</dbReference>
<feature type="transmembrane region" description="Helical" evidence="10">
    <location>
        <begin position="163"/>
        <end position="185"/>
    </location>
</feature>
<keyword evidence="6 10" id="KW-0472">Membrane</keyword>
<accession>A0AAE0NMD1</accession>
<evidence type="ECO:0000313" key="13">
    <source>
        <dbReference type="Proteomes" id="UP001287356"/>
    </source>
</evidence>
<evidence type="ECO:0000256" key="8">
    <source>
        <dbReference type="RuleBase" id="RU003857"/>
    </source>
</evidence>
<gene>
    <name evidence="12" type="ORF">B0T24DRAFT_518551</name>
</gene>
<evidence type="ECO:0000256" key="4">
    <source>
        <dbReference type="ARBA" id="ARBA00022989"/>
    </source>
</evidence>
<dbReference type="Pfam" id="PF07885">
    <property type="entry name" value="Ion_trans_2"/>
    <property type="match status" value="2"/>
</dbReference>
<feature type="region of interest" description="Disordered" evidence="9">
    <location>
        <begin position="708"/>
        <end position="736"/>
    </location>
</feature>
<feature type="compositionally biased region" description="Basic and acidic residues" evidence="9">
    <location>
        <begin position="511"/>
        <end position="533"/>
    </location>
</feature>
<evidence type="ECO:0000256" key="2">
    <source>
        <dbReference type="ARBA" id="ARBA00022448"/>
    </source>
</evidence>
<evidence type="ECO:0000256" key="7">
    <source>
        <dbReference type="ARBA" id="ARBA00023303"/>
    </source>
</evidence>
<dbReference type="SUPFAM" id="SSF81324">
    <property type="entry name" value="Voltage-gated potassium channels"/>
    <property type="match status" value="2"/>
</dbReference>
<feature type="transmembrane region" description="Helical" evidence="10">
    <location>
        <begin position="399"/>
        <end position="416"/>
    </location>
</feature>
<dbReference type="Gene3D" id="1.10.287.70">
    <property type="match status" value="2"/>
</dbReference>
<feature type="compositionally biased region" description="Basic and acidic residues" evidence="9">
    <location>
        <begin position="713"/>
        <end position="723"/>
    </location>
</feature>
<dbReference type="GO" id="GO:0030322">
    <property type="term" value="P:stabilization of membrane potential"/>
    <property type="evidence" value="ECO:0007669"/>
    <property type="project" value="TreeGrafter"/>
</dbReference>
<reference evidence="12" key="2">
    <citation type="submission" date="2023-06" db="EMBL/GenBank/DDBJ databases">
        <authorList>
            <consortium name="Lawrence Berkeley National Laboratory"/>
            <person name="Haridas S."/>
            <person name="Hensen N."/>
            <person name="Bonometti L."/>
            <person name="Westerberg I."/>
            <person name="Brannstrom I.O."/>
            <person name="Guillou S."/>
            <person name="Cros-Aarteil S."/>
            <person name="Calhoun S."/>
            <person name="Kuo A."/>
            <person name="Mondo S."/>
            <person name="Pangilinan J."/>
            <person name="Riley R."/>
            <person name="Labutti K."/>
            <person name="Andreopoulos B."/>
            <person name="Lipzen A."/>
            <person name="Chen C."/>
            <person name="Yanf M."/>
            <person name="Daum C."/>
            <person name="Ng V."/>
            <person name="Clum A."/>
            <person name="Steindorff A."/>
            <person name="Ohm R."/>
            <person name="Martin F."/>
            <person name="Silar P."/>
            <person name="Natvig D."/>
            <person name="Lalanne C."/>
            <person name="Gautier V."/>
            <person name="Ament-Velasquez S.L."/>
            <person name="Kruys A."/>
            <person name="Hutchinson M.I."/>
            <person name="Powell A.J."/>
            <person name="Barry K."/>
            <person name="Miller A.N."/>
            <person name="Grigoriev I.V."/>
            <person name="Debuchy R."/>
            <person name="Gladieux P."/>
            <person name="Thoren M.H."/>
            <person name="Johannesson H."/>
        </authorList>
    </citation>
    <scope>NUCLEOTIDE SEQUENCE</scope>
    <source>
        <strain evidence="12">CBS 958.72</strain>
    </source>
</reference>
<feature type="transmembrane region" description="Helical" evidence="10">
    <location>
        <begin position="366"/>
        <end position="387"/>
    </location>
</feature>
<comment type="subcellular location">
    <subcellularLocation>
        <location evidence="1">Membrane</location>
        <topology evidence="1">Multi-pass membrane protein</topology>
    </subcellularLocation>
</comment>
<evidence type="ECO:0000256" key="3">
    <source>
        <dbReference type="ARBA" id="ARBA00022692"/>
    </source>
</evidence>
<organism evidence="12 13">
    <name type="scientific">Lasiosphaeria ovina</name>
    <dbReference type="NCBI Taxonomy" id="92902"/>
    <lineage>
        <taxon>Eukaryota</taxon>
        <taxon>Fungi</taxon>
        <taxon>Dikarya</taxon>
        <taxon>Ascomycota</taxon>
        <taxon>Pezizomycotina</taxon>
        <taxon>Sordariomycetes</taxon>
        <taxon>Sordariomycetidae</taxon>
        <taxon>Sordariales</taxon>
        <taxon>Lasiosphaeriaceae</taxon>
        <taxon>Lasiosphaeria</taxon>
    </lineage>
</organism>
<comment type="similarity">
    <text evidence="8">Belongs to the two pore domain potassium channel (TC 1.A.1.8) family.</text>
</comment>
<feature type="transmembrane region" description="Helical" evidence="10">
    <location>
        <begin position="89"/>
        <end position="111"/>
    </location>
</feature>
<feature type="transmembrane region" description="Helical" evidence="10">
    <location>
        <begin position="264"/>
        <end position="284"/>
    </location>
</feature>
<feature type="transmembrane region" description="Helical" evidence="10">
    <location>
        <begin position="428"/>
        <end position="448"/>
    </location>
</feature>
<dbReference type="PANTHER" id="PTHR11003">
    <property type="entry name" value="POTASSIUM CHANNEL, SUBFAMILY K"/>
    <property type="match status" value="1"/>
</dbReference>
<evidence type="ECO:0000256" key="9">
    <source>
        <dbReference type="SAM" id="MobiDB-lite"/>
    </source>
</evidence>
<dbReference type="InterPro" id="IPR013099">
    <property type="entry name" value="K_chnl_dom"/>
</dbReference>
<keyword evidence="3 8" id="KW-0812">Transmembrane</keyword>
<feature type="domain" description="Potassium channel" evidence="11">
    <location>
        <begin position="210"/>
        <end position="282"/>
    </location>
</feature>
<keyword evidence="7 8" id="KW-0407">Ion channel</keyword>
<feature type="transmembrane region" description="Helical" evidence="10">
    <location>
        <begin position="205"/>
        <end position="223"/>
    </location>
</feature>
<feature type="compositionally biased region" description="Basic and acidic residues" evidence="9">
    <location>
        <begin position="541"/>
        <end position="559"/>
    </location>
</feature>
<keyword evidence="2 8" id="KW-0813">Transport</keyword>
<evidence type="ECO:0000313" key="12">
    <source>
        <dbReference type="EMBL" id="KAK3384181.1"/>
    </source>
</evidence>
<feature type="transmembrane region" description="Helical" evidence="10">
    <location>
        <begin position="235"/>
        <end position="252"/>
    </location>
</feature>
<dbReference type="EMBL" id="JAULSN010000001">
    <property type="protein sequence ID" value="KAK3384181.1"/>
    <property type="molecule type" value="Genomic_DNA"/>
</dbReference>
<dbReference type="InterPro" id="IPR003280">
    <property type="entry name" value="2pore_dom_K_chnl"/>
</dbReference>
<keyword evidence="4 10" id="KW-1133">Transmembrane helix</keyword>
<evidence type="ECO:0000256" key="5">
    <source>
        <dbReference type="ARBA" id="ARBA00023065"/>
    </source>
</evidence>
<evidence type="ECO:0000256" key="6">
    <source>
        <dbReference type="ARBA" id="ARBA00023136"/>
    </source>
</evidence>
<reference evidence="12" key="1">
    <citation type="journal article" date="2023" name="Mol. Phylogenet. Evol.">
        <title>Genome-scale phylogeny and comparative genomics of the fungal order Sordariales.</title>
        <authorList>
            <person name="Hensen N."/>
            <person name="Bonometti L."/>
            <person name="Westerberg I."/>
            <person name="Brannstrom I.O."/>
            <person name="Guillou S."/>
            <person name="Cros-Aarteil S."/>
            <person name="Calhoun S."/>
            <person name="Haridas S."/>
            <person name="Kuo A."/>
            <person name="Mondo S."/>
            <person name="Pangilinan J."/>
            <person name="Riley R."/>
            <person name="LaButti K."/>
            <person name="Andreopoulos B."/>
            <person name="Lipzen A."/>
            <person name="Chen C."/>
            <person name="Yan M."/>
            <person name="Daum C."/>
            <person name="Ng V."/>
            <person name="Clum A."/>
            <person name="Steindorff A."/>
            <person name="Ohm R.A."/>
            <person name="Martin F."/>
            <person name="Silar P."/>
            <person name="Natvig D.O."/>
            <person name="Lalanne C."/>
            <person name="Gautier V."/>
            <person name="Ament-Velasquez S.L."/>
            <person name="Kruys A."/>
            <person name="Hutchinson M.I."/>
            <person name="Powell A.J."/>
            <person name="Barry K."/>
            <person name="Miller A.N."/>
            <person name="Grigoriev I.V."/>
            <person name="Debuchy R."/>
            <person name="Gladieux P."/>
            <person name="Hiltunen Thoren M."/>
            <person name="Johannesson H."/>
        </authorList>
    </citation>
    <scope>NUCLEOTIDE SEQUENCE</scope>
    <source>
        <strain evidence="12">CBS 958.72</strain>
    </source>
</reference>
<dbReference type="PRINTS" id="PR01333">
    <property type="entry name" value="2POREKCHANEL"/>
</dbReference>
<feature type="compositionally biased region" description="Low complexity" evidence="9">
    <location>
        <begin position="596"/>
        <end position="612"/>
    </location>
</feature>
<feature type="region of interest" description="Disordered" evidence="9">
    <location>
        <begin position="511"/>
        <end position="612"/>
    </location>
</feature>
<feature type="transmembrane region" description="Helical" evidence="10">
    <location>
        <begin position="40"/>
        <end position="68"/>
    </location>
</feature>
<keyword evidence="5 8" id="KW-0406">Ion transport</keyword>
<protein>
    <submittedName>
        <fullName evidence="12">Potassium channel</fullName>
    </submittedName>
</protein>
<proteinExistence type="inferred from homology"/>
<feature type="transmembrane region" description="Helical" evidence="10">
    <location>
        <begin position="131"/>
        <end position="151"/>
    </location>
</feature>
<dbReference type="AlphaFoldDB" id="A0AAE0NMD1"/>
<dbReference type="GO" id="GO:0005886">
    <property type="term" value="C:plasma membrane"/>
    <property type="evidence" value="ECO:0007669"/>
    <property type="project" value="TreeGrafter"/>
</dbReference>
<dbReference type="PANTHER" id="PTHR11003:SF301">
    <property type="entry name" value="POTASSIUM CHANNEL PROTEIN"/>
    <property type="match status" value="1"/>
</dbReference>
<comment type="caution">
    <text evidence="12">The sequence shown here is derived from an EMBL/GenBank/DDBJ whole genome shotgun (WGS) entry which is preliminary data.</text>
</comment>
<sequence>MNDASGEAVGDHAQALEPDSHHIHPIHGGDDQAHLDPSRWWFASAAFPMIAGTLGPVASAFSICALVRPWRQSYKPGSNPDYATYIADPVWLTAINAVQLAIAIIANLALLLNMTRRLRFSIAQPITIVGWYISSIALVVLTATASGPLLIQPTDRHIWSQAFYYGIYSAILYLIVGSLMLVTFMGAHLGRYEKDFKLTPSQRTLMLQTIMFLMYLLIGALVFSNIEGWDYLDAVYWSAVTLFTVGFGDFYATTTLGRALLMPYALVGIISLGLVIGSIRSLVLDRGRRRFDARLVEKKRRTMIRRMTLKGNDEILKPVGGRHADPMQHLSESSHASTGLTELERREEEFKLMRKIQEDAARRRRWYSLAISGSTWMVLWLVGAKIFQECEITYQGWTYFDAFYFAFCSLTTIGYGDKTPISNSGKSFWVFWALLALPTMTVLISNAGDTIVKGIRDATDQVAMVTILPGDRGFRKDLKLFFKMISCGTLFSEEIEEAPLGFLGDAQRQEYSDTDNDVERSLEKDQADLEKEGATTAAGRAKRERDAEDEEKHRGRVDDNAASEASTKRLIKFGDESKLGTKNKPPSQQAIKVHQGGVSSGSPGSPSSPNNPIQLKMTRTPSIPRNTLPDIPSSKAEYHVTLIEEIGRVMEHLKAHPPRKYTFWEWAWYLRLIGEDENDANQHRKPLTHLHGGSRKEKRLLLALPHFRHRGSKNNDGEDDRHPSWSWVDSRSPLMGSQEEAEWILEKLTRRLTEELKGVSRVERRKSHDHSHR</sequence>
<dbReference type="Proteomes" id="UP001287356">
    <property type="component" value="Unassembled WGS sequence"/>
</dbReference>
<name>A0AAE0NMD1_9PEZI</name>
<evidence type="ECO:0000259" key="11">
    <source>
        <dbReference type="Pfam" id="PF07885"/>
    </source>
</evidence>
<dbReference type="GO" id="GO:0022841">
    <property type="term" value="F:potassium ion leak channel activity"/>
    <property type="evidence" value="ECO:0007669"/>
    <property type="project" value="TreeGrafter"/>
</dbReference>
<feature type="domain" description="Potassium channel" evidence="11">
    <location>
        <begin position="376"/>
        <end position="452"/>
    </location>
</feature>
<dbReference type="FunFam" id="1.10.287.70:FF:000170">
    <property type="entry name" value="Outward-rectifier potassium channel TOK1"/>
    <property type="match status" value="1"/>
</dbReference>
<evidence type="ECO:0000256" key="1">
    <source>
        <dbReference type="ARBA" id="ARBA00004141"/>
    </source>
</evidence>
<keyword evidence="13" id="KW-1185">Reference proteome</keyword>